<evidence type="ECO:0000313" key="5">
    <source>
        <dbReference type="EMBL" id="MDN3494013.1"/>
    </source>
</evidence>
<evidence type="ECO:0000256" key="3">
    <source>
        <dbReference type="ARBA" id="ARBA00023237"/>
    </source>
</evidence>
<keyword evidence="3" id="KW-0998">Cell outer membrane</keyword>
<evidence type="ECO:0000259" key="4">
    <source>
        <dbReference type="Pfam" id="PF13525"/>
    </source>
</evidence>
<dbReference type="Gene3D" id="1.25.40.10">
    <property type="entry name" value="Tetratricopeptide repeat domain"/>
    <property type="match status" value="1"/>
</dbReference>
<protein>
    <submittedName>
        <fullName evidence="5">Outer membrane protein assembly factor BamD</fullName>
    </submittedName>
</protein>
<keyword evidence="6" id="KW-1185">Reference proteome</keyword>
<dbReference type="Pfam" id="PF13525">
    <property type="entry name" value="YfiO"/>
    <property type="match status" value="1"/>
</dbReference>
<gene>
    <name evidence="5" type="primary">bamD</name>
    <name evidence="5" type="ORF">QMA06_14910</name>
</gene>
<name>A0ABT7ZYC3_9FLAO</name>
<organism evidence="5 6">
    <name type="scientific">Winogradskyella bathintestinalis</name>
    <dbReference type="NCBI Taxonomy" id="3035208"/>
    <lineage>
        <taxon>Bacteria</taxon>
        <taxon>Pseudomonadati</taxon>
        <taxon>Bacteroidota</taxon>
        <taxon>Flavobacteriia</taxon>
        <taxon>Flavobacteriales</taxon>
        <taxon>Flavobacteriaceae</taxon>
        <taxon>Winogradskyella</taxon>
    </lineage>
</organism>
<evidence type="ECO:0000313" key="6">
    <source>
        <dbReference type="Proteomes" id="UP001231197"/>
    </source>
</evidence>
<dbReference type="Proteomes" id="UP001231197">
    <property type="component" value="Unassembled WGS sequence"/>
</dbReference>
<dbReference type="NCBIfam" id="TIGR03302">
    <property type="entry name" value="OM_YfiO"/>
    <property type="match status" value="1"/>
</dbReference>
<keyword evidence="2" id="KW-0472">Membrane</keyword>
<dbReference type="Pfam" id="PF13174">
    <property type="entry name" value="TPR_6"/>
    <property type="match status" value="1"/>
</dbReference>
<dbReference type="InterPro" id="IPR039565">
    <property type="entry name" value="BamD-like"/>
</dbReference>
<dbReference type="InterPro" id="IPR017689">
    <property type="entry name" value="BamD"/>
</dbReference>
<evidence type="ECO:0000256" key="1">
    <source>
        <dbReference type="ARBA" id="ARBA00022729"/>
    </source>
</evidence>
<dbReference type="InterPro" id="IPR019734">
    <property type="entry name" value="TPR_rpt"/>
</dbReference>
<proteinExistence type="predicted"/>
<dbReference type="RefSeq" id="WP_290207706.1">
    <property type="nucleotide sequence ID" value="NZ_JASDDK010000008.1"/>
</dbReference>
<dbReference type="InterPro" id="IPR011990">
    <property type="entry name" value="TPR-like_helical_dom_sf"/>
</dbReference>
<dbReference type="PROSITE" id="PS51257">
    <property type="entry name" value="PROKAR_LIPOPROTEIN"/>
    <property type="match status" value="1"/>
</dbReference>
<dbReference type="EMBL" id="JASDDK010000008">
    <property type="protein sequence ID" value="MDN3494013.1"/>
    <property type="molecule type" value="Genomic_DNA"/>
</dbReference>
<reference evidence="5 6" key="1">
    <citation type="journal article" date="2023" name="Int. J. Syst. Evol. Microbiol.">
        <title>Winogradskyella bathintestinalis sp. nov., isolated from the intestine of the deep-sea loosejaw dragonfish, Malacosteus niger.</title>
        <authorList>
            <person name="Uniacke-Lowe S."/>
            <person name="Johnson C.N."/>
            <person name="Stanton C."/>
            <person name="Hill C."/>
            <person name="Ross P."/>
        </authorList>
    </citation>
    <scope>NUCLEOTIDE SEQUENCE [LARGE SCALE GENOMIC DNA]</scope>
    <source>
        <strain evidence="5 6">APC 3343</strain>
    </source>
</reference>
<accession>A0ABT7ZYC3</accession>
<keyword evidence="1" id="KW-0732">Signal</keyword>
<dbReference type="SUPFAM" id="SSF48452">
    <property type="entry name" value="TPR-like"/>
    <property type="match status" value="1"/>
</dbReference>
<evidence type="ECO:0000256" key="2">
    <source>
        <dbReference type="ARBA" id="ARBA00023136"/>
    </source>
</evidence>
<comment type="caution">
    <text evidence="5">The sequence shown here is derived from an EMBL/GenBank/DDBJ whole genome shotgun (WGS) entry which is preliminary data.</text>
</comment>
<feature type="domain" description="Outer membrane lipoprotein BamD-like" evidence="4">
    <location>
        <begin position="30"/>
        <end position="212"/>
    </location>
</feature>
<sequence length="266" mass="31199">MKKGLYILLISMLLISCSKFQKTLKSEDTAAKFEMATELYDAGKYKKSFRLADQILQQYRGKPQAEKLTYIHAMCSYHLGDYYIASYHLDKFTDIYPKSNKAEEAAFLAAKGYYFNSPVYSKEQKETVEAIEKLQLFINAYPNSEYLEEANKLVKELDYKLEKKAFEIAKQYNLIRDYQASIKSFNNFLLEFPGSTLRGDAFYYRFVASYNLAVYSVEYLKEVRIKEANDYYQSLKKSYPNSEYLEDATIKKEFLQQELNTFNTKS</sequence>